<dbReference type="PANTHER" id="PTHR11431">
    <property type="entry name" value="FERRITIN"/>
    <property type="match status" value="1"/>
</dbReference>
<dbReference type="GO" id="GO:0008199">
    <property type="term" value="F:ferric iron binding"/>
    <property type="evidence" value="ECO:0007669"/>
    <property type="project" value="InterPro"/>
</dbReference>
<keyword evidence="3 14" id="KW-0409">Iron storage</keyword>
<sequence length="267" mass="29660">MLLKAAPAFSLLHPPCGETPGPLFFSVSSPSSRSGSPLNNSSASLPSSLRFSSAKKVSGSVICLASNPPTGVVFQPFEEAKKELDLIPIAPHLSLARKNYSDECEAAVNEQIYIEYSFLYIYHAMYAYFDRDNIALKGLAKVFKDLSETGTMNAEDLMEYQNKRGGRVKLQSIAAPPSEYDHAVKGDALYAMELALSFEKLVFEKLLNLIGVAKRNHDAQLSDFVETGLLDDRMKFIQKLSKYVAQLRQVGKGHGVWQFDKVLYDEY</sequence>
<keyword evidence="9 13" id="KW-0408">Iron</keyword>
<evidence type="ECO:0000256" key="4">
    <source>
        <dbReference type="ARBA" id="ARBA00022528"/>
    </source>
</evidence>
<evidence type="ECO:0000256" key="5">
    <source>
        <dbReference type="ARBA" id="ARBA00022640"/>
    </source>
</evidence>
<keyword evidence="6 13" id="KW-0479">Metal-binding</keyword>
<evidence type="ECO:0000256" key="1">
    <source>
        <dbReference type="ARBA" id="ARBA00004229"/>
    </source>
</evidence>
<evidence type="ECO:0000256" key="13">
    <source>
        <dbReference type="PIRSR" id="PIRSR601519-1"/>
    </source>
</evidence>
<evidence type="ECO:0000256" key="14">
    <source>
        <dbReference type="RuleBase" id="RU361145"/>
    </source>
</evidence>
<evidence type="ECO:0000256" key="8">
    <source>
        <dbReference type="ARBA" id="ARBA00023002"/>
    </source>
</evidence>
<protein>
    <recommendedName>
        <fullName evidence="14">Ferritin</fullName>
        <ecNumber evidence="14">1.16.3.1</ecNumber>
    </recommendedName>
</protein>
<comment type="function">
    <text evidence="10">Stores iron in a soluble, non-toxic, readily available form. Important for iron homeostasis. Has ferroxidase activity. Iron is taken up in the ferrous form and deposited as ferric hydroxides after oxidation.</text>
</comment>
<dbReference type="InterPro" id="IPR001519">
    <property type="entry name" value="Ferritin"/>
</dbReference>
<evidence type="ECO:0000256" key="7">
    <source>
        <dbReference type="ARBA" id="ARBA00022946"/>
    </source>
</evidence>
<name>A0A5N6QDN8_9ROSI</name>
<evidence type="ECO:0000256" key="6">
    <source>
        <dbReference type="ARBA" id="ARBA00022723"/>
    </source>
</evidence>
<feature type="binding site" evidence="13">
    <location>
        <position position="199"/>
    </location>
    <ligand>
        <name>Fe cation</name>
        <dbReference type="ChEBI" id="CHEBI:24875"/>
        <label>1</label>
    </ligand>
</feature>
<comment type="subunit">
    <text evidence="11">Oligomer of 24 subunits. There are two types of subunits: L (light) chain and H (heavy) chain. The major chain can be light or heavy, depending on the species and tissue type. The functional molecule forms a roughly spherical shell with a diameter of 12 nm and contains a central cavity into which the insoluble mineral iron core is deposited.</text>
</comment>
<feature type="binding site" evidence="13">
    <location>
        <position position="115"/>
    </location>
    <ligand>
        <name>Fe cation</name>
        <dbReference type="ChEBI" id="CHEBI:24875"/>
        <label>1</label>
    </ligand>
</feature>
<dbReference type="EMBL" id="CM017321">
    <property type="protein sequence ID" value="KAE7996571.1"/>
    <property type="molecule type" value="Genomic_DNA"/>
</dbReference>
<dbReference type="InterPro" id="IPR009078">
    <property type="entry name" value="Ferritin-like_SF"/>
</dbReference>
<dbReference type="CDD" id="cd01056">
    <property type="entry name" value="Euk_Ferritin"/>
    <property type="match status" value="1"/>
</dbReference>
<dbReference type="FunFam" id="1.20.1260.10:FF:000006">
    <property type="entry name" value="Ferritin"/>
    <property type="match status" value="1"/>
</dbReference>
<comment type="function">
    <text evidence="14">Stores iron in a soluble, non-toxic, readily available form. Important for iron homeostasis. Iron is taken up in the ferrous form and deposited as ferric hydroxides after oxidation.</text>
</comment>
<keyword evidence="17" id="KW-1185">Reference proteome</keyword>
<feature type="domain" description="Ferritin-like diiron" evidence="15">
    <location>
        <begin position="98"/>
        <end position="251"/>
    </location>
</feature>
<evidence type="ECO:0000256" key="10">
    <source>
        <dbReference type="ARBA" id="ARBA00025111"/>
    </source>
</evidence>
<evidence type="ECO:0000256" key="2">
    <source>
        <dbReference type="ARBA" id="ARBA00007513"/>
    </source>
</evidence>
<comment type="similarity">
    <text evidence="2 14">Belongs to the ferritin family.</text>
</comment>
<keyword evidence="7" id="KW-0809">Transit peptide</keyword>
<evidence type="ECO:0000313" key="17">
    <source>
        <dbReference type="Proteomes" id="UP000327013"/>
    </source>
</evidence>
<dbReference type="GO" id="GO:0006826">
    <property type="term" value="P:iron ion transport"/>
    <property type="evidence" value="ECO:0007669"/>
    <property type="project" value="InterPro"/>
</dbReference>
<dbReference type="GO" id="GO:0006879">
    <property type="term" value="P:intracellular iron ion homeostasis"/>
    <property type="evidence" value="ECO:0007669"/>
    <property type="project" value="UniProtKB-KW"/>
</dbReference>
<reference evidence="16 17" key="1">
    <citation type="submission" date="2019-06" db="EMBL/GenBank/DDBJ databases">
        <title>A chromosomal-level reference genome of Carpinus fangiana (Coryloideae, Betulaceae).</title>
        <authorList>
            <person name="Yang X."/>
            <person name="Wang Z."/>
            <person name="Zhang L."/>
            <person name="Hao G."/>
            <person name="Liu J."/>
            <person name="Yang Y."/>
        </authorList>
    </citation>
    <scope>NUCLEOTIDE SEQUENCE [LARGE SCALE GENOMIC DNA]</scope>
    <source>
        <strain evidence="16">Cfa_2016G</strain>
        <tissue evidence="16">Leaf</tissue>
    </source>
</reference>
<dbReference type="SUPFAM" id="SSF47240">
    <property type="entry name" value="Ferritin-like"/>
    <property type="match status" value="1"/>
</dbReference>
<dbReference type="GO" id="GO:0009507">
    <property type="term" value="C:chloroplast"/>
    <property type="evidence" value="ECO:0007669"/>
    <property type="project" value="UniProtKB-SubCell"/>
</dbReference>
<dbReference type="InterPro" id="IPR008331">
    <property type="entry name" value="Ferritin_DPS_dom"/>
</dbReference>
<proteinExistence type="inferred from homology"/>
<evidence type="ECO:0000256" key="12">
    <source>
        <dbReference type="ARBA" id="ARBA00047990"/>
    </source>
</evidence>
<dbReference type="PANTHER" id="PTHR11431:SF75">
    <property type="entry name" value="FERRITIN"/>
    <property type="match status" value="1"/>
</dbReference>
<accession>A0A5N6QDN8</accession>
<dbReference type="OrthoDB" id="186462at2759"/>
<dbReference type="GO" id="GO:0004322">
    <property type="term" value="F:ferroxidase activity"/>
    <property type="evidence" value="ECO:0007669"/>
    <property type="project" value="UniProtKB-EC"/>
</dbReference>
<comment type="subcellular location">
    <subcellularLocation>
        <location evidence="1">Plastid</location>
        <location evidence="1">Chloroplast</location>
    </subcellularLocation>
</comment>
<dbReference type="Pfam" id="PF00210">
    <property type="entry name" value="Ferritin"/>
    <property type="match status" value="1"/>
</dbReference>
<keyword evidence="8 14" id="KW-0560">Oxidoreductase</keyword>
<gene>
    <name evidence="16" type="ORF">FH972_001282</name>
</gene>
<dbReference type="GO" id="GO:0006979">
    <property type="term" value="P:response to oxidative stress"/>
    <property type="evidence" value="ECO:0007669"/>
    <property type="project" value="UniProtKB-ARBA"/>
</dbReference>
<evidence type="ECO:0000259" key="15">
    <source>
        <dbReference type="PROSITE" id="PS50905"/>
    </source>
</evidence>
<evidence type="ECO:0000313" key="16">
    <source>
        <dbReference type="EMBL" id="KAE7996571.1"/>
    </source>
</evidence>
<dbReference type="EC" id="1.16.3.1" evidence="14"/>
<evidence type="ECO:0000256" key="3">
    <source>
        <dbReference type="ARBA" id="ARBA00022434"/>
    </source>
</evidence>
<evidence type="ECO:0000256" key="9">
    <source>
        <dbReference type="ARBA" id="ARBA00023004"/>
    </source>
</evidence>
<keyword evidence="5" id="KW-0934">Plastid</keyword>
<dbReference type="InterPro" id="IPR009040">
    <property type="entry name" value="Ferritin-like_diiron"/>
</dbReference>
<dbReference type="InterPro" id="IPR012347">
    <property type="entry name" value="Ferritin-like"/>
</dbReference>
<dbReference type="GO" id="GO:0008198">
    <property type="term" value="F:ferrous iron binding"/>
    <property type="evidence" value="ECO:0007669"/>
    <property type="project" value="TreeGrafter"/>
</dbReference>
<dbReference type="Gene3D" id="1.20.1260.10">
    <property type="match status" value="1"/>
</dbReference>
<organism evidence="16 17">
    <name type="scientific">Carpinus fangiana</name>
    <dbReference type="NCBI Taxonomy" id="176857"/>
    <lineage>
        <taxon>Eukaryota</taxon>
        <taxon>Viridiplantae</taxon>
        <taxon>Streptophyta</taxon>
        <taxon>Embryophyta</taxon>
        <taxon>Tracheophyta</taxon>
        <taxon>Spermatophyta</taxon>
        <taxon>Magnoliopsida</taxon>
        <taxon>eudicotyledons</taxon>
        <taxon>Gunneridae</taxon>
        <taxon>Pentapetalae</taxon>
        <taxon>rosids</taxon>
        <taxon>fabids</taxon>
        <taxon>Fagales</taxon>
        <taxon>Betulaceae</taxon>
        <taxon>Carpinus</taxon>
    </lineage>
</organism>
<keyword evidence="4" id="KW-0150">Chloroplast</keyword>
<comment type="catalytic activity">
    <reaction evidence="12 14">
        <text>4 Fe(2+) + O2 + 4 H(+) = 4 Fe(3+) + 2 H2O</text>
        <dbReference type="Rhea" id="RHEA:11148"/>
        <dbReference type="ChEBI" id="CHEBI:15377"/>
        <dbReference type="ChEBI" id="CHEBI:15378"/>
        <dbReference type="ChEBI" id="CHEBI:15379"/>
        <dbReference type="ChEBI" id="CHEBI:29033"/>
        <dbReference type="ChEBI" id="CHEBI:29034"/>
        <dbReference type="EC" id="1.16.3.1"/>
    </reaction>
</comment>
<dbReference type="AlphaFoldDB" id="A0A5N6QDN8"/>
<dbReference type="Proteomes" id="UP000327013">
    <property type="component" value="Chromosome 1"/>
</dbReference>
<dbReference type="PROSITE" id="PS50905">
    <property type="entry name" value="FERRITIN_LIKE"/>
    <property type="match status" value="1"/>
</dbReference>
<evidence type="ECO:0000256" key="11">
    <source>
        <dbReference type="ARBA" id="ARBA00026060"/>
    </source>
</evidence>